<proteinExistence type="predicted"/>
<reference evidence="8 9" key="1">
    <citation type="submission" date="2017-11" db="EMBL/GenBank/DDBJ databases">
        <title>Streptomyces carmine sp. nov., a novel actinomycete isolated from Sophora alopecuroides in Xinjiang, China.</title>
        <authorList>
            <person name="Wang Y."/>
            <person name="Luo X."/>
            <person name="Wan C."/>
            <person name="Zhang L."/>
        </authorList>
    </citation>
    <scope>NUCLEOTIDE SEQUENCE [LARGE SCALE GENOMIC DNA]</scope>
    <source>
        <strain evidence="8 9">TRM SA0054</strain>
    </source>
</reference>
<dbReference type="InterPro" id="IPR050109">
    <property type="entry name" value="HTH-type_TetR-like_transc_reg"/>
</dbReference>
<dbReference type="PANTHER" id="PTHR30055">
    <property type="entry name" value="HTH-TYPE TRANSCRIPTIONAL REGULATOR RUTR"/>
    <property type="match status" value="1"/>
</dbReference>
<protein>
    <submittedName>
        <fullName evidence="8">TetR family transcriptional regulator</fullName>
    </submittedName>
</protein>
<dbReference type="GO" id="GO:0045892">
    <property type="term" value="P:negative regulation of DNA-templated transcription"/>
    <property type="evidence" value="ECO:0007669"/>
    <property type="project" value="InterPro"/>
</dbReference>
<keyword evidence="2" id="KW-0805">Transcription regulation</keyword>
<dbReference type="GO" id="GO:0046677">
    <property type="term" value="P:response to antibiotic"/>
    <property type="evidence" value="ECO:0007669"/>
    <property type="project" value="InterPro"/>
</dbReference>
<feature type="region of interest" description="Disordered" evidence="6">
    <location>
        <begin position="1"/>
        <end position="20"/>
    </location>
</feature>
<dbReference type="InterPro" id="IPR003012">
    <property type="entry name" value="Tet_transcr_reg_TetR"/>
</dbReference>
<sequence>MRRPSVPPEGAAKPARRREPLTREAVLRTAVALADRDGVAALTMRRLAERLGVEAMSLYHHVANKDAILDGMVDAVFGEIELPAADGDWRTAMRLRAFSAREALKRHPWAVGLLDSRANPGPETLRHHEAVIGSLRAGGFSVAGAAHAFSVLDSYVYGFTLQELGLPFESTGDDLETLGAAMLERMPRDEFPHLTEMFLQHALRPGYAYADEFAVGLDLVLDGLDRCRETWR</sequence>
<dbReference type="PRINTS" id="PR00400">
    <property type="entry name" value="TETREPRESSOR"/>
</dbReference>
<evidence type="ECO:0000256" key="3">
    <source>
        <dbReference type="ARBA" id="ARBA00023125"/>
    </source>
</evidence>
<dbReference type="InterPro" id="IPR001647">
    <property type="entry name" value="HTH_TetR"/>
</dbReference>
<dbReference type="Proteomes" id="UP000230407">
    <property type="component" value="Unassembled WGS sequence"/>
</dbReference>
<dbReference type="PANTHER" id="PTHR30055:SF151">
    <property type="entry name" value="TRANSCRIPTIONAL REGULATORY PROTEIN"/>
    <property type="match status" value="1"/>
</dbReference>
<dbReference type="InterPro" id="IPR036271">
    <property type="entry name" value="Tet_transcr_reg_TetR-rel_C_sf"/>
</dbReference>
<dbReference type="SUPFAM" id="SSF48498">
    <property type="entry name" value="Tetracyclin repressor-like, C-terminal domain"/>
    <property type="match status" value="1"/>
</dbReference>
<evidence type="ECO:0000313" key="9">
    <source>
        <dbReference type="Proteomes" id="UP000230407"/>
    </source>
</evidence>
<evidence type="ECO:0000256" key="4">
    <source>
        <dbReference type="ARBA" id="ARBA00023163"/>
    </source>
</evidence>
<dbReference type="InterPro" id="IPR004111">
    <property type="entry name" value="Repressor_TetR_C"/>
</dbReference>
<evidence type="ECO:0000256" key="6">
    <source>
        <dbReference type="SAM" id="MobiDB-lite"/>
    </source>
</evidence>
<keyword evidence="3 5" id="KW-0238">DNA-binding</keyword>
<dbReference type="EMBL" id="PGGW01000061">
    <property type="protein sequence ID" value="PJE95879.1"/>
    <property type="molecule type" value="Genomic_DNA"/>
</dbReference>
<dbReference type="GO" id="GO:0000976">
    <property type="term" value="F:transcription cis-regulatory region binding"/>
    <property type="evidence" value="ECO:0007669"/>
    <property type="project" value="TreeGrafter"/>
</dbReference>
<dbReference type="Pfam" id="PF00440">
    <property type="entry name" value="TetR_N"/>
    <property type="match status" value="1"/>
</dbReference>
<dbReference type="GO" id="GO:0003700">
    <property type="term" value="F:DNA-binding transcription factor activity"/>
    <property type="evidence" value="ECO:0007669"/>
    <property type="project" value="TreeGrafter"/>
</dbReference>
<evidence type="ECO:0000259" key="7">
    <source>
        <dbReference type="PROSITE" id="PS50977"/>
    </source>
</evidence>
<dbReference type="InterPro" id="IPR009057">
    <property type="entry name" value="Homeodomain-like_sf"/>
</dbReference>
<feature type="domain" description="HTH tetR-type" evidence="7">
    <location>
        <begin position="20"/>
        <end position="80"/>
    </location>
</feature>
<keyword evidence="9" id="KW-1185">Reference proteome</keyword>
<dbReference type="AlphaFoldDB" id="A0A2M8LVD6"/>
<organism evidence="8 9">
    <name type="scientific">Streptomyces carminius</name>
    <dbReference type="NCBI Taxonomy" id="2665496"/>
    <lineage>
        <taxon>Bacteria</taxon>
        <taxon>Bacillati</taxon>
        <taxon>Actinomycetota</taxon>
        <taxon>Actinomycetes</taxon>
        <taxon>Kitasatosporales</taxon>
        <taxon>Streptomycetaceae</taxon>
        <taxon>Streptomyces</taxon>
    </lineage>
</organism>
<dbReference type="PROSITE" id="PS50977">
    <property type="entry name" value="HTH_TETR_2"/>
    <property type="match status" value="1"/>
</dbReference>
<dbReference type="Gene3D" id="1.10.10.60">
    <property type="entry name" value="Homeodomain-like"/>
    <property type="match status" value="1"/>
</dbReference>
<feature type="DNA-binding region" description="H-T-H motif" evidence="5">
    <location>
        <begin position="43"/>
        <end position="62"/>
    </location>
</feature>
<evidence type="ECO:0000313" key="8">
    <source>
        <dbReference type="EMBL" id="PJE95879.1"/>
    </source>
</evidence>
<dbReference type="Gene3D" id="1.10.357.10">
    <property type="entry name" value="Tetracycline Repressor, domain 2"/>
    <property type="match status" value="1"/>
</dbReference>
<evidence type="ECO:0000256" key="5">
    <source>
        <dbReference type="PROSITE-ProRule" id="PRU00335"/>
    </source>
</evidence>
<keyword evidence="1" id="KW-0678">Repressor</keyword>
<keyword evidence="4" id="KW-0804">Transcription</keyword>
<comment type="caution">
    <text evidence="8">The sequence shown here is derived from an EMBL/GenBank/DDBJ whole genome shotgun (WGS) entry which is preliminary data.</text>
</comment>
<dbReference type="SUPFAM" id="SSF46689">
    <property type="entry name" value="Homeodomain-like"/>
    <property type="match status" value="1"/>
</dbReference>
<accession>A0A2M8LVD6</accession>
<gene>
    <name evidence="8" type="ORF">CUT44_21495</name>
</gene>
<name>A0A2M8LVD6_9ACTN</name>
<dbReference type="Pfam" id="PF02909">
    <property type="entry name" value="TetR_C_1"/>
    <property type="match status" value="1"/>
</dbReference>
<evidence type="ECO:0000256" key="2">
    <source>
        <dbReference type="ARBA" id="ARBA00023015"/>
    </source>
</evidence>
<evidence type="ECO:0000256" key="1">
    <source>
        <dbReference type="ARBA" id="ARBA00022491"/>
    </source>
</evidence>